<name>A0A069CY85_WEIOS</name>
<accession>A0A069CY85</accession>
<organism evidence="2 3">
    <name type="scientific">Weissella oryzae (strain DSM 25784 / JCM 18191 / LMG 30913 / SG25)</name>
    <dbReference type="NCBI Taxonomy" id="1329250"/>
    <lineage>
        <taxon>Bacteria</taxon>
        <taxon>Bacillati</taxon>
        <taxon>Bacillota</taxon>
        <taxon>Bacilli</taxon>
        <taxon>Lactobacillales</taxon>
        <taxon>Lactobacillaceae</taxon>
        <taxon>Weissella</taxon>
    </lineage>
</organism>
<protein>
    <submittedName>
        <fullName evidence="2">Uncharacterized protein</fullName>
    </submittedName>
</protein>
<keyword evidence="1" id="KW-0812">Transmembrane</keyword>
<feature type="transmembrane region" description="Helical" evidence="1">
    <location>
        <begin position="30"/>
        <end position="49"/>
    </location>
</feature>
<sequence>MSLAKSIIEIALLFIAVTLFVVGRDIRRPYLMWIGGLVALLGVIVWFSVY</sequence>
<dbReference type="AlphaFoldDB" id="A0A069CY85"/>
<dbReference type="EMBL" id="DF820484">
    <property type="protein sequence ID" value="GAK30061.1"/>
    <property type="molecule type" value="Genomic_DNA"/>
</dbReference>
<dbReference type="STRING" id="1329250.WOSG25_011530"/>
<evidence type="ECO:0000256" key="1">
    <source>
        <dbReference type="SAM" id="Phobius"/>
    </source>
</evidence>
<keyword evidence="3" id="KW-1185">Reference proteome</keyword>
<reference evidence="3" key="1">
    <citation type="journal article" date="2014" name="Genome Announc.">
        <title>Draft genome sequence of Weissella oryzae SG25T, isolated from fermented rice grains.</title>
        <authorList>
            <person name="Tanizawa Y."/>
            <person name="Fujisawa T."/>
            <person name="Mochizuki T."/>
            <person name="Kaminuma E."/>
            <person name="Suzuki Y."/>
            <person name="Nakamura Y."/>
            <person name="Tohno M."/>
        </authorList>
    </citation>
    <scope>NUCLEOTIDE SEQUENCE [LARGE SCALE GENOMIC DNA]</scope>
    <source>
        <strain evidence="3">DSM 25784 / JCM 18191 / LMG 30913 / SG25</strain>
    </source>
</reference>
<dbReference type="RefSeq" id="WP_190279595.1">
    <property type="nucleotide sequence ID" value="NZ_DF820484.1"/>
</dbReference>
<evidence type="ECO:0000313" key="3">
    <source>
        <dbReference type="Proteomes" id="UP000030643"/>
    </source>
</evidence>
<keyword evidence="1" id="KW-1133">Transmembrane helix</keyword>
<proteinExistence type="predicted"/>
<keyword evidence="1" id="KW-0472">Membrane</keyword>
<evidence type="ECO:0000313" key="2">
    <source>
        <dbReference type="EMBL" id="GAK30061.1"/>
    </source>
</evidence>
<dbReference type="Proteomes" id="UP000030643">
    <property type="component" value="Unassembled WGS sequence"/>
</dbReference>
<gene>
    <name evidence="2" type="ORF">WOSG25_011530</name>
</gene>
<feature type="transmembrane region" description="Helical" evidence="1">
    <location>
        <begin position="6"/>
        <end position="23"/>
    </location>
</feature>